<sequence length="98" mass="10782">MAASWLNRQTIAERLHSGSRLIFVNGGRLLHTPGGGTRDFPVVLELSQYVPSPSDPRHILCVMLHPSWLDIGMEASSGSCSFSSRDLRAEEENCEAKT</sequence>
<gene>
    <name evidence="1" type="ORF">SAY86_001309</name>
</gene>
<dbReference type="Proteomes" id="UP001346149">
    <property type="component" value="Unassembled WGS sequence"/>
</dbReference>
<comment type="caution">
    <text evidence="1">The sequence shown here is derived from an EMBL/GenBank/DDBJ whole genome shotgun (WGS) entry which is preliminary data.</text>
</comment>
<proteinExistence type="predicted"/>
<reference evidence="1 2" key="1">
    <citation type="journal article" date="2023" name="Hortic Res">
        <title>Pangenome of water caltrop reveals structural variations and asymmetric subgenome divergence after allopolyploidization.</title>
        <authorList>
            <person name="Zhang X."/>
            <person name="Chen Y."/>
            <person name="Wang L."/>
            <person name="Yuan Y."/>
            <person name="Fang M."/>
            <person name="Shi L."/>
            <person name="Lu R."/>
            <person name="Comes H.P."/>
            <person name="Ma Y."/>
            <person name="Chen Y."/>
            <person name="Huang G."/>
            <person name="Zhou Y."/>
            <person name="Zheng Z."/>
            <person name="Qiu Y."/>
        </authorList>
    </citation>
    <scope>NUCLEOTIDE SEQUENCE [LARGE SCALE GENOMIC DNA]</scope>
    <source>
        <strain evidence="1">F231</strain>
    </source>
</reference>
<dbReference type="EMBL" id="JAXQNO010000002">
    <property type="protein sequence ID" value="KAK4803106.1"/>
    <property type="molecule type" value="Genomic_DNA"/>
</dbReference>
<protein>
    <submittedName>
        <fullName evidence="1">Uncharacterized protein</fullName>
    </submittedName>
</protein>
<accession>A0AAN7N0N9</accession>
<name>A0AAN7N0N9_TRANT</name>
<dbReference type="AlphaFoldDB" id="A0AAN7N0N9"/>
<keyword evidence="2" id="KW-1185">Reference proteome</keyword>
<evidence type="ECO:0000313" key="1">
    <source>
        <dbReference type="EMBL" id="KAK4803106.1"/>
    </source>
</evidence>
<evidence type="ECO:0000313" key="2">
    <source>
        <dbReference type="Proteomes" id="UP001346149"/>
    </source>
</evidence>
<organism evidence="1 2">
    <name type="scientific">Trapa natans</name>
    <name type="common">Water chestnut</name>
    <dbReference type="NCBI Taxonomy" id="22666"/>
    <lineage>
        <taxon>Eukaryota</taxon>
        <taxon>Viridiplantae</taxon>
        <taxon>Streptophyta</taxon>
        <taxon>Embryophyta</taxon>
        <taxon>Tracheophyta</taxon>
        <taxon>Spermatophyta</taxon>
        <taxon>Magnoliopsida</taxon>
        <taxon>eudicotyledons</taxon>
        <taxon>Gunneridae</taxon>
        <taxon>Pentapetalae</taxon>
        <taxon>rosids</taxon>
        <taxon>malvids</taxon>
        <taxon>Myrtales</taxon>
        <taxon>Lythraceae</taxon>
        <taxon>Trapa</taxon>
    </lineage>
</organism>